<evidence type="ECO:0000313" key="1">
    <source>
        <dbReference type="EMBL" id="CAL1361417.1"/>
    </source>
</evidence>
<name>A0AAV2CY01_9ROSI</name>
<reference evidence="1 2" key="1">
    <citation type="submission" date="2024-04" db="EMBL/GenBank/DDBJ databases">
        <authorList>
            <person name="Fracassetti M."/>
        </authorList>
    </citation>
    <scope>NUCLEOTIDE SEQUENCE [LARGE SCALE GENOMIC DNA]</scope>
</reference>
<accession>A0AAV2CY01</accession>
<dbReference type="AlphaFoldDB" id="A0AAV2CY01"/>
<protein>
    <submittedName>
        <fullName evidence="1">Uncharacterized protein</fullName>
    </submittedName>
</protein>
<gene>
    <name evidence="1" type="ORF">LTRI10_LOCUS8794</name>
</gene>
<proteinExistence type="predicted"/>
<dbReference type="Proteomes" id="UP001497516">
    <property type="component" value="Chromosome 10"/>
</dbReference>
<sequence>MTNAQKLLITSTRSLSVSFQGESFVLQVSKTKPAPSPVSARKGTPEQLCRYSNELGRNACNHDDESLADGIIKEIKQYKGQQVKKGAPVNQAQTERTTPN</sequence>
<keyword evidence="2" id="KW-1185">Reference proteome</keyword>
<dbReference type="EMBL" id="OZ034814">
    <property type="protein sequence ID" value="CAL1361417.1"/>
    <property type="molecule type" value="Genomic_DNA"/>
</dbReference>
<organism evidence="1 2">
    <name type="scientific">Linum trigynum</name>
    <dbReference type="NCBI Taxonomy" id="586398"/>
    <lineage>
        <taxon>Eukaryota</taxon>
        <taxon>Viridiplantae</taxon>
        <taxon>Streptophyta</taxon>
        <taxon>Embryophyta</taxon>
        <taxon>Tracheophyta</taxon>
        <taxon>Spermatophyta</taxon>
        <taxon>Magnoliopsida</taxon>
        <taxon>eudicotyledons</taxon>
        <taxon>Gunneridae</taxon>
        <taxon>Pentapetalae</taxon>
        <taxon>rosids</taxon>
        <taxon>fabids</taxon>
        <taxon>Malpighiales</taxon>
        <taxon>Linaceae</taxon>
        <taxon>Linum</taxon>
    </lineage>
</organism>
<evidence type="ECO:0000313" key="2">
    <source>
        <dbReference type="Proteomes" id="UP001497516"/>
    </source>
</evidence>